<dbReference type="VEuPathDB" id="PlasmoDB:PocGH01_06029100"/>
<sequence>MEKSSTNETMVLTVKNLGKSKWSSLSKKKVEEKTCYSPRTEKLIDVISPILDYYGYNKEDVYNFISLYEFDIEQIQSELCNIMESKEENNEGLWETVKSKKNKKTAEKSNKKNNLMQHNMGRKNYRPFEKIFPKGFNLKKEGLRKNKSTLNTVEVGQHKSVPNNKVMHVAHSSAKNENVIMLNEGNKKFREEYSTKEKKDIEENSKKHPREKAATIDVDSYAARNVKNDKMTSVKSKKGKKSGSNENYENNYLNNFAEEGKNEHKKNKNVSKEPGGAGNDEHFVKNRENVNKKSSKNSYNNNSNSNNNNSHVNHFEKKKYLKLEDGKEAGYNSSDDHSSKKESKNKGAASIGTSGNTGPNGVGVGNTSTNFSRYNNFNYNDKYFNKSYNRYSKPLNDSLVTRSGKQRFHPFNNKSSVYSSGNSYFSSYAKVKQKKSYLNNQTFRKKRSSSKNNSTDLDYDSQTGQKEKYSITNNDHSSGSDNYSGNHDKVNNNSDKKKSLGAKGAIEKTNNTSYASVVNNKTKQTSSDGTKNAEMKRKGAHAPIPSDDNAVDDEKKDKKKNKCQLIPINNNKAEKLWVSVITKGSSSNNAHENNEKVDNLGMAKNDENSSKELKNDKSNQQVNKKGAHNNKSVKAKKEENAQENMHSKNLAIENSGNREVSNNNSSICKNNESKKLAKDMEKEEEARENKGALLSHHKVTKKEVSVGEKGNKMYVEVDGKKGQQNSEMKNNVEKEKYVSESSTNKKETRSSKKANVVGAKGQANESKTDVEEKKKKKKKKPDQENALKDNNAPVKLRSSGGISSHELKKGKNKMNNASNNNINISSCINGNNVKMMIPHAEKVIAQHNRISDDYDGKQQNNVPIYMPNLSLLSSDISKKIFFGNINITGNQIENIDVSDSKIEYMKNNRFGSSSSSSKIVNAESKKRNNLRKNYYLDAEAIDTNNEVDSERDSGHGNASAWLCKEGDDQNYESHYHSSHSAANATNNTNGTNNISGSSTGHSSDMRSQKEREMKHYDFKNKSQKREDHGNHDMLSENKHKSLFSSSSNKHAHVNTKSHNLYIPKITTSASSVATAAGTTSSSHHHHHHQHHHQHQQVQSSMNSTSQSAKHLLSSPSSMFMNNQSSSHHVSQDNSSASALMSGKNSKYVQSTMKNKNYDQDVDDSSSLHLNQISQKFLQSHQNSGNNKLSTCNANSSVTNNNGSNSNSNSIPAVGTAATSASASVSVNANVNSTVSANNTISNMSNKNTNTDVSNLNLINMGMNNLSNNNMYNSYNSPPGLANQFNYSFTNLSYPYNNMHYNGYTTQTLVPQYGLINNHYNKNNSIHNNNFNYNMNYDNFDENNLYAHSNNMHMNNYVNFMNVNVKKNQLNTDDDNLSNSGEVSISGSLQQQNLTFENQNSSNQNSGNMSNSCMDTMNTNGINNLSLNNMNSNINPNLNISCGTSSTSELKNKQQFNKSMNEMQRQSSSVMQPMKQNQSSQNKSGNMNSNQHSQNKHTGHQQNLMNSNSNNNSNNNNSLNHFTQNQINPNTSQNTASSTSSSLTGKVETNNLNSTSQNTQSNYLNKQLYHNSNYYNINSNNYNIPPGFNMSQEKEQTNNYLNNNVTTTNSNSSVAAYRNNWNSINEKNLNHYNLNYNYNRSNKNNFNYTSNLNYNSSNGYNGTRDNTNTFFNYNNFSYALQTPPGLQTYYQNTQYQQQNNYNNRSYNYSGYNNNLSMWSKQRNAQGLCAAFFCGVCNAVHSFLCTCTEKSDK</sequence>
<feature type="compositionally biased region" description="Low complexity" evidence="1">
    <location>
        <begin position="1530"/>
        <end position="1558"/>
    </location>
</feature>
<feature type="compositionally biased region" description="Polar residues" evidence="1">
    <location>
        <begin position="460"/>
        <end position="485"/>
    </location>
</feature>
<feature type="compositionally biased region" description="Low complexity" evidence="1">
    <location>
        <begin position="1189"/>
        <end position="1206"/>
    </location>
</feature>
<feature type="compositionally biased region" description="Basic and acidic residues" evidence="1">
    <location>
        <begin position="328"/>
        <end position="345"/>
    </location>
</feature>
<feature type="compositionally biased region" description="Polar residues" evidence="1">
    <location>
        <begin position="508"/>
        <end position="530"/>
    </location>
</feature>
<dbReference type="Proteomes" id="UP000242942">
    <property type="component" value="Chromosome 6"/>
</dbReference>
<feature type="compositionally biased region" description="Polar residues" evidence="1">
    <location>
        <begin position="1457"/>
        <end position="1492"/>
    </location>
</feature>
<feature type="region of interest" description="Disordered" evidence="1">
    <location>
        <begin position="1457"/>
        <end position="1558"/>
    </location>
</feature>
<keyword evidence="3" id="KW-1185">Reference proteome</keyword>
<dbReference type="OrthoDB" id="365880at2759"/>
<feature type="region of interest" description="Disordered" evidence="1">
    <location>
        <begin position="328"/>
        <end position="364"/>
    </location>
</feature>
<accession>A0A1D3TGH5</accession>
<feature type="region of interest" description="Disordered" evidence="1">
    <location>
        <begin position="1178"/>
        <end position="1206"/>
    </location>
</feature>
<feature type="compositionally biased region" description="Basic residues" evidence="1">
    <location>
        <begin position="1082"/>
        <end position="1094"/>
    </location>
</feature>
<evidence type="ECO:0000313" key="3">
    <source>
        <dbReference type="Proteomes" id="UP000242942"/>
    </source>
</evidence>
<proteinExistence type="predicted"/>
<dbReference type="VEuPathDB" id="PlasmoDB:POWCR01_060024100"/>
<feature type="compositionally biased region" description="Basic and acidic residues" evidence="1">
    <location>
        <begin position="191"/>
        <end position="214"/>
    </location>
</feature>
<feature type="compositionally biased region" description="Low complexity" evidence="1">
    <location>
        <begin position="1502"/>
        <end position="1519"/>
    </location>
</feature>
<gene>
    <name evidence="2" type="primary">PocGH01_06029100</name>
    <name evidence="2" type="ORF">POCGH01_06029100</name>
</gene>
<organism evidence="2 3">
    <name type="scientific">Plasmodium ovale</name>
    <name type="common">malaria parasite P. ovale</name>
    <dbReference type="NCBI Taxonomy" id="36330"/>
    <lineage>
        <taxon>Eukaryota</taxon>
        <taxon>Sar</taxon>
        <taxon>Alveolata</taxon>
        <taxon>Apicomplexa</taxon>
        <taxon>Aconoidasida</taxon>
        <taxon>Haemosporida</taxon>
        <taxon>Plasmodiidae</taxon>
        <taxon>Plasmodium</taxon>
        <taxon>Plasmodium (Plasmodium)</taxon>
    </lineage>
</organism>
<feature type="compositionally biased region" description="Low complexity" evidence="1">
    <location>
        <begin position="1397"/>
        <end position="1415"/>
    </location>
</feature>
<feature type="compositionally biased region" description="Low complexity" evidence="1">
    <location>
        <begin position="242"/>
        <end position="255"/>
    </location>
</feature>
<feature type="region of interest" description="Disordered" evidence="1">
    <location>
        <begin position="971"/>
        <end position="1011"/>
    </location>
</feature>
<feature type="region of interest" description="Disordered" evidence="1">
    <location>
        <begin position="191"/>
        <end position="313"/>
    </location>
</feature>
<feature type="compositionally biased region" description="Low complexity" evidence="1">
    <location>
        <begin position="296"/>
        <end position="312"/>
    </location>
</feature>
<feature type="compositionally biased region" description="Basic and acidic residues" evidence="1">
    <location>
        <begin position="486"/>
        <end position="498"/>
    </location>
</feature>
<feature type="region of interest" description="Disordered" evidence="1">
    <location>
        <begin position="438"/>
        <end position="566"/>
    </location>
</feature>
<feature type="compositionally biased region" description="Polar residues" evidence="1">
    <location>
        <begin position="1178"/>
        <end position="1188"/>
    </location>
</feature>
<evidence type="ECO:0000256" key="1">
    <source>
        <dbReference type="SAM" id="MobiDB-lite"/>
    </source>
</evidence>
<feature type="compositionally biased region" description="Basic and acidic residues" evidence="1">
    <location>
        <begin position="730"/>
        <end position="750"/>
    </location>
</feature>
<feature type="compositionally biased region" description="Basic and acidic residues" evidence="1">
    <location>
        <begin position="592"/>
        <end position="617"/>
    </location>
</feature>
<feature type="compositionally biased region" description="Basic and acidic residues" evidence="1">
    <location>
        <begin position="279"/>
        <end position="291"/>
    </location>
</feature>
<feature type="compositionally biased region" description="Basic residues" evidence="1">
    <location>
        <begin position="625"/>
        <end position="634"/>
    </location>
</feature>
<dbReference type="EMBL" id="LT594587">
    <property type="protein sequence ID" value="SCP03991.1"/>
    <property type="molecule type" value="Genomic_DNA"/>
</dbReference>
<feature type="compositionally biased region" description="Low complexity" evidence="1">
    <location>
        <begin position="1121"/>
        <end position="1137"/>
    </location>
</feature>
<name>A0A1D3TGH5_PLAOA</name>
<protein>
    <submittedName>
        <fullName evidence="2">Uncharacterized protein</fullName>
    </submittedName>
</protein>
<feature type="compositionally biased region" description="Basic and acidic residues" evidence="1">
    <location>
        <begin position="701"/>
        <end position="721"/>
    </location>
</feature>
<feature type="compositionally biased region" description="Basic and acidic residues" evidence="1">
    <location>
        <begin position="671"/>
        <end position="690"/>
    </location>
</feature>
<feature type="compositionally biased region" description="Polar residues" evidence="1">
    <location>
        <begin position="1520"/>
        <end position="1529"/>
    </location>
</feature>
<feature type="region of interest" description="Disordered" evidence="1">
    <location>
        <begin position="585"/>
        <end position="818"/>
    </location>
</feature>
<evidence type="ECO:0000313" key="2">
    <source>
        <dbReference type="EMBL" id="SCP03991.1"/>
    </source>
</evidence>
<feature type="compositionally biased region" description="Polar residues" evidence="1">
    <location>
        <begin position="652"/>
        <end position="670"/>
    </location>
</feature>
<feature type="compositionally biased region" description="Low complexity" evidence="1">
    <location>
        <begin position="978"/>
        <end position="1002"/>
    </location>
</feature>
<feature type="compositionally biased region" description="Polar residues" evidence="1">
    <location>
        <begin position="1101"/>
        <end position="1120"/>
    </location>
</feature>
<feature type="compositionally biased region" description="Low complexity" evidence="1">
    <location>
        <begin position="1072"/>
        <end position="1081"/>
    </location>
</feature>
<feature type="region of interest" description="Disordered" evidence="1">
    <location>
        <begin position="1072"/>
        <end position="1146"/>
    </location>
</feature>
<feature type="region of interest" description="Disordered" evidence="1">
    <location>
        <begin position="1396"/>
        <end position="1415"/>
    </location>
</feature>
<reference evidence="2 3" key="1">
    <citation type="submission" date="2016-06" db="EMBL/GenBank/DDBJ databases">
        <authorList>
            <consortium name="Pathogen Informatics"/>
        </authorList>
    </citation>
    <scope>NUCLEOTIDE SEQUENCE [LARGE SCALE GENOMIC DNA]</scope>
    <source>
        <strain evidence="2">PocGH01</strain>
    </source>
</reference>